<dbReference type="Pfam" id="PF26595">
    <property type="entry name" value="A_ENA"/>
    <property type="match status" value="1"/>
</dbReference>
<dbReference type="InterPro" id="IPR058705">
    <property type="entry name" value="A_ENA"/>
</dbReference>
<proteinExistence type="predicted"/>
<sequence>MSFPNIPNITASITITRDEVLNLLLSSIAFEELGLSHIINAEGEKIQYALGLIPGLTQPASIPDLLSINNSVRKTLDSVTRKELVLQSKLQNIVDLLTGD</sequence>
<reference evidence="1 2" key="1">
    <citation type="submission" date="2018-03" db="EMBL/GenBank/DDBJ databases">
        <title>Aerobic endospore-forming bacteria genome sequencing and assembly.</title>
        <authorList>
            <person name="Cavalcante D.A."/>
            <person name="Driks A."/>
            <person name="Putonti C."/>
            <person name="De-Souza M.T."/>
        </authorList>
    </citation>
    <scope>NUCLEOTIDE SEQUENCE [LARGE SCALE GENOMIC DNA]</scope>
    <source>
        <strain evidence="1 2">SDF0037</strain>
    </source>
</reference>
<organism evidence="1 2">
    <name type="scientific">Lysinibacillus sphaericus</name>
    <name type="common">Bacillus sphaericus</name>
    <dbReference type="NCBI Taxonomy" id="1421"/>
    <lineage>
        <taxon>Bacteria</taxon>
        <taxon>Bacillati</taxon>
        <taxon>Bacillota</taxon>
        <taxon>Bacilli</taxon>
        <taxon>Bacillales</taxon>
        <taxon>Bacillaceae</taxon>
        <taxon>Lysinibacillus</taxon>
    </lineage>
</organism>
<comment type="caution">
    <text evidence="1">The sequence shown here is derived from an EMBL/GenBank/DDBJ whole genome shotgun (WGS) entry which is preliminary data.</text>
</comment>
<dbReference type="OrthoDB" id="2082444at2"/>
<dbReference type="AlphaFoldDB" id="A0A544V0H6"/>
<evidence type="ECO:0000313" key="2">
    <source>
        <dbReference type="Proteomes" id="UP000317944"/>
    </source>
</evidence>
<gene>
    <name evidence="1" type="ORF">C7Y47_00290</name>
</gene>
<protein>
    <submittedName>
        <fullName evidence="1">Uncharacterized protein</fullName>
    </submittedName>
</protein>
<dbReference type="Proteomes" id="UP000317944">
    <property type="component" value="Unassembled WGS sequence"/>
</dbReference>
<dbReference type="RefSeq" id="WP_142506947.1">
    <property type="nucleotide sequence ID" value="NZ_SADV01000001.1"/>
</dbReference>
<evidence type="ECO:0000313" key="1">
    <source>
        <dbReference type="EMBL" id="TQR39523.1"/>
    </source>
</evidence>
<name>A0A544V0H6_LYSSH</name>
<accession>A0A544V0H6</accession>
<dbReference type="EMBL" id="SADV01000001">
    <property type="protein sequence ID" value="TQR39523.1"/>
    <property type="molecule type" value="Genomic_DNA"/>
</dbReference>